<feature type="region of interest" description="Disordered" evidence="1">
    <location>
        <begin position="1"/>
        <end position="26"/>
    </location>
</feature>
<evidence type="ECO:0000313" key="3">
    <source>
        <dbReference type="Proteomes" id="UP000247233"/>
    </source>
</evidence>
<keyword evidence="3" id="KW-1185">Reference proteome</keyword>
<dbReference type="GeneID" id="37060797"/>
<comment type="caution">
    <text evidence="2">The sequence shown here is derived from an EMBL/GenBank/DDBJ whole genome shotgun (WGS) entry which is preliminary data.</text>
</comment>
<dbReference type="EMBL" id="MSFL01000006">
    <property type="protein sequence ID" value="PWY87575.1"/>
    <property type="molecule type" value="Genomic_DNA"/>
</dbReference>
<dbReference type="AlphaFoldDB" id="A0A317WNK2"/>
<dbReference type="Proteomes" id="UP000247233">
    <property type="component" value="Unassembled WGS sequence"/>
</dbReference>
<name>A0A317WNK2_9EURO</name>
<organism evidence="2 3">
    <name type="scientific">Aspergillus heteromorphus CBS 117.55</name>
    <dbReference type="NCBI Taxonomy" id="1448321"/>
    <lineage>
        <taxon>Eukaryota</taxon>
        <taxon>Fungi</taxon>
        <taxon>Dikarya</taxon>
        <taxon>Ascomycota</taxon>
        <taxon>Pezizomycotina</taxon>
        <taxon>Eurotiomycetes</taxon>
        <taxon>Eurotiomycetidae</taxon>
        <taxon>Eurotiales</taxon>
        <taxon>Aspergillaceae</taxon>
        <taxon>Aspergillus</taxon>
        <taxon>Aspergillus subgen. Circumdati</taxon>
    </lineage>
</organism>
<accession>A0A317WNK2</accession>
<reference evidence="2 3" key="1">
    <citation type="submission" date="2016-12" db="EMBL/GenBank/DDBJ databases">
        <title>The genomes of Aspergillus section Nigri reveals drivers in fungal speciation.</title>
        <authorList>
            <consortium name="DOE Joint Genome Institute"/>
            <person name="Vesth T.C."/>
            <person name="Nybo J."/>
            <person name="Theobald S."/>
            <person name="Brandl J."/>
            <person name="Frisvad J.C."/>
            <person name="Nielsen K.F."/>
            <person name="Lyhne E.K."/>
            <person name="Kogle M.E."/>
            <person name="Kuo A."/>
            <person name="Riley R."/>
            <person name="Clum A."/>
            <person name="Nolan M."/>
            <person name="Lipzen A."/>
            <person name="Salamov A."/>
            <person name="Henrissat B."/>
            <person name="Wiebenga A."/>
            <person name="De Vries R.P."/>
            <person name="Grigoriev I.V."/>
            <person name="Mortensen U.H."/>
            <person name="Andersen M.R."/>
            <person name="Baker S.E."/>
        </authorList>
    </citation>
    <scope>NUCLEOTIDE SEQUENCE [LARGE SCALE GENOMIC DNA]</scope>
    <source>
        <strain evidence="2 3">CBS 117.55</strain>
    </source>
</reference>
<dbReference type="RefSeq" id="XP_025401458.1">
    <property type="nucleotide sequence ID" value="XM_025538560.1"/>
</dbReference>
<protein>
    <submittedName>
        <fullName evidence="2">Uncharacterized protein</fullName>
    </submittedName>
</protein>
<feature type="region of interest" description="Disordered" evidence="1">
    <location>
        <begin position="46"/>
        <end position="85"/>
    </location>
</feature>
<sequence>MGSGSCIACSGESPGSRRHPDGTPLPYQYLPRRAIDGAKPVAYTQYRPYRTARGGQRTGRIGRPSGRDGTSGRPQSGNLLNPRSSMAEKWGRGGNPFFQFQFHPLLGSLGSLFF</sequence>
<proteinExistence type="predicted"/>
<dbReference type="VEuPathDB" id="FungiDB:BO70DRAFT_196950"/>
<evidence type="ECO:0000256" key="1">
    <source>
        <dbReference type="SAM" id="MobiDB-lite"/>
    </source>
</evidence>
<evidence type="ECO:0000313" key="2">
    <source>
        <dbReference type="EMBL" id="PWY87575.1"/>
    </source>
</evidence>
<feature type="compositionally biased region" description="Polar residues" evidence="1">
    <location>
        <begin position="72"/>
        <end position="84"/>
    </location>
</feature>
<gene>
    <name evidence="2" type="ORF">BO70DRAFT_196950</name>
</gene>